<evidence type="ECO:0000313" key="3">
    <source>
        <dbReference type="EMBL" id="MEC0483837.1"/>
    </source>
</evidence>
<keyword evidence="1" id="KW-0175">Coiled coil</keyword>
<dbReference type="OrthoDB" id="2857147at2"/>
<reference evidence="2" key="2">
    <citation type="submission" date="2015-10" db="EMBL/GenBank/DDBJ databases">
        <authorList>
            <person name="Gilbert D.G."/>
        </authorList>
    </citation>
    <scope>NUCLEOTIDE SEQUENCE</scope>
    <source>
        <strain evidence="2">GO-13</strain>
    </source>
</reference>
<dbReference type="RefSeq" id="WP_048352742.1">
    <property type="nucleotide sequence ID" value="NZ_CP023481.1"/>
</dbReference>
<organism evidence="2 4">
    <name type="scientific">Bacillus glycinifermentans</name>
    <dbReference type="NCBI Taxonomy" id="1664069"/>
    <lineage>
        <taxon>Bacteria</taxon>
        <taxon>Bacillati</taxon>
        <taxon>Bacillota</taxon>
        <taxon>Bacilli</taxon>
        <taxon>Bacillales</taxon>
        <taxon>Bacillaceae</taxon>
        <taxon>Bacillus</taxon>
    </lineage>
</organism>
<dbReference type="Proteomes" id="UP000036168">
    <property type="component" value="Unassembled WGS sequence"/>
</dbReference>
<feature type="coiled-coil region" evidence="1">
    <location>
        <begin position="11"/>
        <end position="41"/>
    </location>
</feature>
<evidence type="ECO:0000313" key="5">
    <source>
        <dbReference type="Proteomes" id="UP001341297"/>
    </source>
</evidence>
<dbReference type="EMBL" id="JARRTL010000006">
    <property type="protein sequence ID" value="MEC0483837.1"/>
    <property type="molecule type" value="Genomic_DNA"/>
</dbReference>
<accession>A0A0J6ER13</accession>
<accession>A0A0J6HTV0</accession>
<name>A0A0J6HTV0_9BACI</name>
<protein>
    <submittedName>
        <fullName evidence="3">DUF5082 family protein</fullName>
    </submittedName>
</protein>
<sequence>MDYSGTLEKIHGVLSHKAQELEEQISRLERAKRDVEREQGLGIEEIRQILRPDLGEAWTGSRAADFDEARDEAHTAMYRIFNDDYERYIHKIDLKIFALDAEKGAVEAASWSADRADYLLEKGDEALDALHSTINGLKGWLK</sequence>
<reference evidence="3 5" key="3">
    <citation type="submission" date="2023-03" db="EMBL/GenBank/DDBJ databases">
        <title>Agriculturally important microbes genome sequencing.</title>
        <authorList>
            <person name="Dunlap C."/>
        </authorList>
    </citation>
    <scope>NUCLEOTIDE SEQUENCE [LARGE SCALE GENOMIC DNA]</scope>
    <source>
        <strain evidence="3 5">CBP-3203</strain>
    </source>
</reference>
<dbReference type="PATRIC" id="fig|1664069.3.peg.3133"/>
<gene>
    <name evidence="2" type="ORF">AB447_206100</name>
    <name evidence="3" type="ORF">P8828_03095</name>
</gene>
<keyword evidence="5" id="KW-1185">Reference proteome</keyword>
<evidence type="ECO:0000313" key="2">
    <source>
        <dbReference type="EMBL" id="KRT90151.1"/>
    </source>
</evidence>
<comment type="caution">
    <text evidence="2">The sequence shown here is derived from an EMBL/GenBank/DDBJ whole genome shotgun (WGS) entry which is preliminary data.</text>
</comment>
<dbReference type="Proteomes" id="UP001341297">
    <property type="component" value="Unassembled WGS sequence"/>
</dbReference>
<evidence type="ECO:0000256" key="1">
    <source>
        <dbReference type="SAM" id="Coils"/>
    </source>
</evidence>
<dbReference type="STRING" id="1664069.BGLY_4451"/>
<proteinExistence type="predicted"/>
<dbReference type="EMBL" id="LECW02000045">
    <property type="protein sequence ID" value="KRT90151.1"/>
    <property type="molecule type" value="Genomic_DNA"/>
</dbReference>
<reference evidence="2 4" key="1">
    <citation type="journal article" date="2015" name="Int. J. Syst. Evol. Microbiol.">
        <title>Bacillus glycinifermentans sp. nov., isolated from fermented soybean paste.</title>
        <authorList>
            <person name="Kim S.J."/>
            <person name="Dunlap C.A."/>
            <person name="Kwon S.W."/>
            <person name="Rooney A.P."/>
        </authorList>
    </citation>
    <scope>NUCLEOTIDE SEQUENCE [LARGE SCALE GENOMIC DNA]</scope>
    <source>
        <strain evidence="2 4">GO-13</strain>
    </source>
</reference>
<evidence type="ECO:0000313" key="4">
    <source>
        <dbReference type="Proteomes" id="UP000036168"/>
    </source>
</evidence>
<dbReference type="AlphaFoldDB" id="A0A0J6HTV0"/>